<organism evidence="2 3">
    <name type="scientific">Streptomyces eurythermus</name>
    <dbReference type="NCBI Taxonomy" id="42237"/>
    <lineage>
        <taxon>Bacteria</taxon>
        <taxon>Bacillati</taxon>
        <taxon>Actinomycetota</taxon>
        <taxon>Actinomycetes</taxon>
        <taxon>Kitasatosporales</taxon>
        <taxon>Streptomycetaceae</taxon>
        <taxon>Streptomyces</taxon>
    </lineage>
</organism>
<evidence type="ECO:0000256" key="1">
    <source>
        <dbReference type="SAM" id="SignalP"/>
    </source>
</evidence>
<dbReference type="RefSeq" id="WP_167513220.1">
    <property type="nucleotide sequence ID" value="NZ_JBICBM010000010.1"/>
</dbReference>
<name>A0ABW6YZP0_9ACTN</name>
<keyword evidence="3" id="KW-1185">Reference proteome</keyword>
<feature type="signal peptide" evidence="1">
    <location>
        <begin position="1"/>
        <end position="21"/>
    </location>
</feature>
<protein>
    <recommendedName>
        <fullName evidence="4">Lipoprotein</fullName>
    </recommendedName>
</protein>
<proteinExistence type="predicted"/>
<dbReference type="Proteomes" id="UP001603418">
    <property type="component" value="Unassembled WGS sequence"/>
</dbReference>
<reference evidence="2 3" key="1">
    <citation type="submission" date="2024-10" db="EMBL/GenBank/DDBJ databases">
        <title>The Natural Products Discovery Center: Release of the First 8490 Sequenced Strains for Exploring Actinobacteria Biosynthetic Diversity.</title>
        <authorList>
            <person name="Kalkreuter E."/>
            <person name="Kautsar S.A."/>
            <person name="Yang D."/>
            <person name="Bader C.D."/>
            <person name="Teijaro C.N."/>
            <person name="Fluegel L."/>
            <person name="Davis C.M."/>
            <person name="Simpson J.R."/>
            <person name="Lauterbach L."/>
            <person name="Steele A.D."/>
            <person name="Gui C."/>
            <person name="Meng S."/>
            <person name="Li G."/>
            <person name="Viehrig K."/>
            <person name="Ye F."/>
            <person name="Su P."/>
            <person name="Kiefer A.F."/>
            <person name="Nichols A."/>
            <person name="Cepeda A.J."/>
            <person name="Yan W."/>
            <person name="Fan B."/>
            <person name="Jiang Y."/>
            <person name="Adhikari A."/>
            <person name="Zheng C.-J."/>
            <person name="Schuster L."/>
            <person name="Cowan T.M."/>
            <person name="Smanski M.J."/>
            <person name="Chevrette M.G."/>
            <person name="De Carvalho L.P.S."/>
            <person name="Shen B."/>
        </authorList>
    </citation>
    <scope>NUCLEOTIDE SEQUENCE [LARGE SCALE GENOMIC DNA]</scope>
    <source>
        <strain evidence="2 3">NPDC013366</strain>
    </source>
</reference>
<sequence length="164" mass="16905">MTGVRAARAVLAAVVTAVALAGCGGGDAPPEAGGDRAAVRADVVAAVEAGGAGRPRVVPAPQPEAQTCTVVVLLETRDVPQGDAGTRMAAVLTGRGWKQREHSREGGDQRVFTRDGWRLDLGSARWPHDRLLELVADGQRPEGDTFTGVIAFARHDGCPAPAPG</sequence>
<feature type="chain" id="PRO_5045852310" description="Lipoprotein" evidence="1">
    <location>
        <begin position="22"/>
        <end position="164"/>
    </location>
</feature>
<evidence type="ECO:0008006" key="4">
    <source>
        <dbReference type="Google" id="ProtNLM"/>
    </source>
</evidence>
<comment type="caution">
    <text evidence="2">The sequence shown here is derived from an EMBL/GenBank/DDBJ whole genome shotgun (WGS) entry which is preliminary data.</text>
</comment>
<keyword evidence="1" id="KW-0732">Signal</keyword>
<evidence type="ECO:0000313" key="3">
    <source>
        <dbReference type="Proteomes" id="UP001603418"/>
    </source>
</evidence>
<gene>
    <name evidence="2" type="ORF">ACF1HC_22405</name>
</gene>
<dbReference type="PROSITE" id="PS51257">
    <property type="entry name" value="PROKAR_LIPOPROTEIN"/>
    <property type="match status" value="1"/>
</dbReference>
<dbReference type="EMBL" id="JBICBM010000010">
    <property type="protein sequence ID" value="MFF9884326.1"/>
    <property type="molecule type" value="Genomic_DNA"/>
</dbReference>
<evidence type="ECO:0000313" key="2">
    <source>
        <dbReference type="EMBL" id="MFF9884326.1"/>
    </source>
</evidence>
<accession>A0ABW6YZP0</accession>